<dbReference type="InterPro" id="IPR036649">
    <property type="entry name" value="Pyrophosphatase_sf"/>
</dbReference>
<dbReference type="Gene3D" id="3.90.80.10">
    <property type="entry name" value="Inorganic pyrophosphatase"/>
    <property type="match status" value="1"/>
</dbReference>
<evidence type="ECO:0000256" key="4">
    <source>
        <dbReference type="ARBA" id="ARBA00022801"/>
    </source>
</evidence>
<comment type="caution">
    <text evidence="6">The sequence shown here is derived from an EMBL/GenBank/DDBJ whole genome shotgun (WGS) entry which is preliminary data.</text>
</comment>
<proteinExistence type="predicted"/>
<keyword evidence="5" id="KW-0460">Magnesium</keyword>
<reference evidence="7" key="1">
    <citation type="journal article" date="2018" name="Front. Microbiol.">
        <title>Genome-Based Analysis Reveals the Taxonomy and Diversity of the Family Idiomarinaceae.</title>
        <authorList>
            <person name="Liu Y."/>
            <person name="Lai Q."/>
            <person name="Shao Z."/>
        </authorList>
    </citation>
    <scope>NUCLEOTIDE SEQUENCE [LARGE SCALE GENOMIC DNA]</scope>
    <source>
        <strain evidence="7">c121</strain>
    </source>
</reference>
<comment type="cofactor">
    <cofactor evidence="1">
        <name>Mg(2+)</name>
        <dbReference type="ChEBI" id="CHEBI:18420"/>
    </cofactor>
</comment>
<keyword evidence="3" id="KW-0479">Metal-binding</keyword>
<dbReference type="AlphaFoldDB" id="A0A432Z2R1"/>
<dbReference type="Pfam" id="PF00719">
    <property type="entry name" value="Pyrophosphatase"/>
    <property type="match status" value="1"/>
</dbReference>
<keyword evidence="4" id="KW-0378">Hydrolase</keyword>
<evidence type="ECO:0000256" key="5">
    <source>
        <dbReference type="ARBA" id="ARBA00022842"/>
    </source>
</evidence>
<evidence type="ECO:0000313" key="7">
    <source>
        <dbReference type="Proteomes" id="UP000287022"/>
    </source>
</evidence>
<protein>
    <recommendedName>
        <fullName evidence="2">inorganic diphosphatase</fullName>
        <ecNumber evidence="2">3.6.1.1</ecNumber>
    </recommendedName>
</protein>
<dbReference type="EC" id="3.6.1.1" evidence="2"/>
<dbReference type="PROSITE" id="PS51257">
    <property type="entry name" value="PROKAR_LIPOPROTEIN"/>
    <property type="match status" value="1"/>
</dbReference>
<sequence>MRAILCAVTGLLTACSAGEPMTTVPAAAYTQPVLSASAGPQAENEWLAIVEIPAGTREKWQLSKQQPELLEWEFANQQPRRIAYLGYPANYGALPQTLAAKADGGDGDPLDVLILGDPLPRGSQLPVRIIGRMRMLDNGEQDDKYLAVLSTEETFGHLRSVTQLQREFPGVTAILQLWFSHYKGTAGQVSEISFDDKVPSDDTA</sequence>
<dbReference type="GO" id="GO:0004427">
    <property type="term" value="F:inorganic diphosphate phosphatase activity"/>
    <property type="evidence" value="ECO:0007669"/>
    <property type="project" value="UniProtKB-EC"/>
</dbReference>
<dbReference type="EMBL" id="PIQE01000003">
    <property type="protein sequence ID" value="RUO72165.1"/>
    <property type="molecule type" value="Genomic_DNA"/>
</dbReference>
<dbReference type="InterPro" id="IPR008162">
    <property type="entry name" value="Pyrophosphatase"/>
</dbReference>
<dbReference type="GO" id="GO:0005737">
    <property type="term" value="C:cytoplasm"/>
    <property type="evidence" value="ECO:0007669"/>
    <property type="project" value="InterPro"/>
</dbReference>
<evidence type="ECO:0000256" key="3">
    <source>
        <dbReference type="ARBA" id="ARBA00022723"/>
    </source>
</evidence>
<dbReference type="PROSITE" id="PS00387">
    <property type="entry name" value="PPASE"/>
    <property type="match status" value="1"/>
</dbReference>
<dbReference type="GO" id="GO:0006796">
    <property type="term" value="P:phosphate-containing compound metabolic process"/>
    <property type="evidence" value="ECO:0007669"/>
    <property type="project" value="InterPro"/>
</dbReference>
<organism evidence="6 7">
    <name type="scientific">Pseudidiomarina sediminum</name>
    <dbReference type="NCBI Taxonomy" id="431675"/>
    <lineage>
        <taxon>Bacteria</taxon>
        <taxon>Pseudomonadati</taxon>
        <taxon>Pseudomonadota</taxon>
        <taxon>Gammaproteobacteria</taxon>
        <taxon>Alteromonadales</taxon>
        <taxon>Idiomarinaceae</taxon>
        <taxon>Pseudidiomarina</taxon>
    </lineage>
</organism>
<dbReference type="PANTHER" id="PTHR10286">
    <property type="entry name" value="INORGANIC PYROPHOSPHATASE"/>
    <property type="match status" value="1"/>
</dbReference>
<dbReference type="Proteomes" id="UP000287022">
    <property type="component" value="Unassembled WGS sequence"/>
</dbReference>
<dbReference type="GO" id="GO:0000287">
    <property type="term" value="F:magnesium ion binding"/>
    <property type="evidence" value="ECO:0007669"/>
    <property type="project" value="InterPro"/>
</dbReference>
<gene>
    <name evidence="6" type="ORF">CWI80_10215</name>
</gene>
<dbReference type="RefSeq" id="WP_084616758.1">
    <property type="nucleotide sequence ID" value="NZ_PIQE01000003.1"/>
</dbReference>
<evidence type="ECO:0000256" key="1">
    <source>
        <dbReference type="ARBA" id="ARBA00001946"/>
    </source>
</evidence>
<dbReference type="SUPFAM" id="SSF50324">
    <property type="entry name" value="Inorganic pyrophosphatase"/>
    <property type="match status" value="1"/>
</dbReference>
<name>A0A432Z2R1_9GAMM</name>
<evidence type="ECO:0000256" key="2">
    <source>
        <dbReference type="ARBA" id="ARBA00012146"/>
    </source>
</evidence>
<accession>A0A432Z2R1</accession>
<keyword evidence="7" id="KW-1185">Reference proteome</keyword>
<evidence type="ECO:0000313" key="6">
    <source>
        <dbReference type="EMBL" id="RUO72165.1"/>
    </source>
</evidence>
<dbReference type="STRING" id="1122124.GCA_000423165_01877"/>